<protein>
    <recommendedName>
        <fullName evidence="6">SURF1-like protein</fullName>
    </recommendedName>
</protein>
<dbReference type="InterPro" id="IPR045214">
    <property type="entry name" value="Surf1/Surf4"/>
</dbReference>
<evidence type="ECO:0000256" key="3">
    <source>
        <dbReference type="ARBA" id="ARBA00022692"/>
    </source>
</evidence>
<keyword evidence="5 6" id="KW-0472">Membrane</keyword>
<keyword evidence="6" id="KW-1003">Cell membrane</keyword>
<keyword evidence="4 6" id="KW-1133">Transmembrane helix</keyword>
<dbReference type="CDD" id="cd06662">
    <property type="entry name" value="SURF1"/>
    <property type="match status" value="1"/>
</dbReference>
<feature type="transmembrane region" description="Helical" evidence="6">
    <location>
        <begin position="225"/>
        <end position="243"/>
    </location>
</feature>
<dbReference type="PANTHER" id="PTHR23427">
    <property type="entry name" value="SURFEIT LOCUS PROTEIN"/>
    <property type="match status" value="1"/>
</dbReference>
<dbReference type="AlphaFoldDB" id="A0A964T4W0"/>
<dbReference type="InterPro" id="IPR002994">
    <property type="entry name" value="Surf1/Shy1"/>
</dbReference>
<evidence type="ECO:0000256" key="2">
    <source>
        <dbReference type="ARBA" id="ARBA00007165"/>
    </source>
</evidence>
<dbReference type="Proteomes" id="UP000773614">
    <property type="component" value="Unassembled WGS sequence"/>
</dbReference>
<dbReference type="PANTHER" id="PTHR23427:SF2">
    <property type="entry name" value="SURFEIT LOCUS PROTEIN 1"/>
    <property type="match status" value="1"/>
</dbReference>
<comment type="caution">
    <text evidence="6">Lacks conserved residue(s) required for the propagation of feature annotation.</text>
</comment>
<reference evidence="7" key="1">
    <citation type="submission" date="2019-03" db="EMBL/GenBank/DDBJ databases">
        <title>Afifella sp. nov., isolated from activated sludge.</title>
        <authorList>
            <person name="Li Q."/>
            <person name="Liu Y."/>
        </authorList>
    </citation>
    <scope>NUCLEOTIDE SEQUENCE</scope>
    <source>
        <strain evidence="7">L72</strain>
    </source>
</reference>
<evidence type="ECO:0000256" key="6">
    <source>
        <dbReference type="RuleBase" id="RU363076"/>
    </source>
</evidence>
<evidence type="ECO:0000313" key="8">
    <source>
        <dbReference type="Proteomes" id="UP000773614"/>
    </source>
</evidence>
<accession>A0A964T4W0</accession>
<organism evidence="7 8">
    <name type="scientific">Propylenella binzhouense</name>
    <dbReference type="NCBI Taxonomy" id="2555902"/>
    <lineage>
        <taxon>Bacteria</taxon>
        <taxon>Pseudomonadati</taxon>
        <taxon>Pseudomonadota</taxon>
        <taxon>Alphaproteobacteria</taxon>
        <taxon>Hyphomicrobiales</taxon>
        <taxon>Propylenellaceae</taxon>
        <taxon>Propylenella</taxon>
    </lineage>
</organism>
<dbReference type="EMBL" id="SPKJ01000041">
    <property type="protein sequence ID" value="MYZ48551.1"/>
    <property type="molecule type" value="Genomic_DNA"/>
</dbReference>
<proteinExistence type="inferred from homology"/>
<dbReference type="Pfam" id="PF02104">
    <property type="entry name" value="SURF1"/>
    <property type="match status" value="1"/>
</dbReference>
<evidence type="ECO:0000313" key="7">
    <source>
        <dbReference type="EMBL" id="MYZ48551.1"/>
    </source>
</evidence>
<name>A0A964T4W0_9HYPH</name>
<comment type="caution">
    <text evidence="7">The sequence shown here is derived from an EMBL/GenBank/DDBJ whole genome shotgun (WGS) entry which is preliminary data.</text>
</comment>
<dbReference type="OrthoDB" id="6079986at2"/>
<comment type="subcellular location">
    <subcellularLocation>
        <location evidence="6">Cell membrane</location>
        <topology evidence="6">Multi-pass membrane protein</topology>
    </subcellularLocation>
    <subcellularLocation>
        <location evidence="1">Membrane</location>
    </subcellularLocation>
</comment>
<evidence type="ECO:0000256" key="4">
    <source>
        <dbReference type="ARBA" id="ARBA00022989"/>
    </source>
</evidence>
<sequence>MAVAQRPIRFLVLGLVALAAFVALVSLGNWQMRRLAWKEALIAAVAERPKLPVLDLPPPGAWGGLDLGNLEYRPFRLTGRFLHDKEAHVFTNLADPHGTFRGPGYWIVTPFALAGGGTVLVNRGFAPQERYLPADRGETLSGEQVTVVGLLRPDDARNLFTPTDKPEKNLFFTRSIGPIVEAKGLDAPVAPFSIDLTASGTPPGGLPQAGETLMRFPNSHLEYALTWYGLAAALALVAVSAAWTRVRAGGRPPAA</sequence>
<evidence type="ECO:0000256" key="1">
    <source>
        <dbReference type="ARBA" id="ARBA00004370"/>
    </source>
</evidence>
<evidence type="ECO:0000256" key="5">
    <source>
        <dbReference type="ARBA" id="ARBA00023136"/>
    </source>
</evidence>
<dbReference type="GO" id="GO:0005886">
    <property type="term" value="C:plasma membrane"/>
    <property type="evidence" value="ECO:0007669"/>
    <property type="project" value="UniProtKB-SubCell"/>
</dbReference>
<keyword evidence="3 6" id="KW-0812">Transmembrane</keyword>
<comment type="similarity">
    <text evidence="2 6">Belongs to the SURF1 family.</text>
</comment>
<dbReference type="RefSeq" id="WP_161140900.1">
    <property type="nucleotide sequence ID" value="NZ_SPKJ01000041.1"/>
</dbReference>
<keyword evidence="8" id="KW-1185">Reference proteome</keyword>
<dbReference type="PROSITE" id="PS50895">
    <property type="entry name" value="SURF1"/>
    <property type="match status" value="1"/>
</dbReference>
<gene>
    <name evidence="7" type="ORF">E4O86_12605</name>
</gene>